<feature type="compositionally biased region" description="Basic and acidic residues" evidence="1">
    <location>
        <begin position="1"/>
        <end position="11"/>
    </location>
</feature>
<comment type="caution">
    <text evidence="2">The sequence shown here is derived from an EMBL/GenBank/DDBJ whole genome shotgun (WGS) entry which is preliminary data.</text>
</comment>
<name>A0ABN2TTF6_9ACTN</name>
<protein>
    <submittedName>
        <fullName evidence="2">Uncharacterized protein</fullName>
    </submittedName>
</protein>
<dbReference type="RefSeq" id="WP_344664949.1">
    <property type="nucleotide sequence ID" value="NZ_BAAAQN010000007.1"/>
</dbReference>
<sequence>MALHMLGKDPNSDNGQSPTIYWDDETDHYVLQGWKLEDSAQLAGLDLPENETVIVFPRRMMPIFPEVKGSGPVD</sequence>
<dbReference type="EMBL" id="BAAAQN010000007">
    <property type="protein sequence ID" value="GAA2020732.1"/>
    <property type="molecule type" value="Genomic_DNA"/>
</dbReference>
<evidence type="ECO:0000256" key="1">
    <source>
        <dbReference type="SAM" id="MobiDB-lite"/>
    </source>
</evidence>
<evidence type="ECO:0000313" key="2">
    <source>
        <dbReference type="EMBL" id="GAA2020732.1"/>
    </source>
</evidence>
<reference evidence="2 3" key="1">
    <citation type="journal article" date="2019" name="Int. J. Syst. Evol. Microbiol.">
        <title>The Global Catalogue of Microorganisms (GCM) 10K type strain sequencing project: providing services to taxonomists for standard genome sequencing and annotation.</title>
        <authorList>
            <consortium name="The Broad Institute Genomics Platform"/>
            <consortium name="The Broad Institute Genome Sequencing Center for Infectious Disease"/>
            <person name="Wu L."/>
            <person name="Ma J."/>
        </authorList>
    </citation>
    <scope>NUCLEOTIDE SEQUENCE [LARGE SCALE GENOMIC DNA]</scope>
    <source>
        <strain evidence="2 3">JCM 16014</strain>
    </source>
</reference>
<gene>
    <name evidence="2" type="ORF">GCM10009839_16890</name>
</gene>
<dbReference type="Proteomes" id="UP001500751">
    <property type="component" value="Unassembled WGS sequence"/>
</dbReference>
<organism evidence="2 3">
    <name type="scientific">Catenulispora yoronensis</name>
    <dbReference type="NCBI Taxonomy" id="450799"/>
    <lineage>
        <taxon>Bacteria</taxon>
        <taxon>Bacillati</taxon>
        <taxon>Actinomycetota</taxon>
        <taxon>Actinomycetes</taxon>
        <taxon>Catenulisporales</taxon>
        <taxon>Catenulisporaceae</taxon>
        <taxon>Catenulispora</taxon>
    </lineage>
</organism>
<proteinExistence type="predicted"/>
<feature type="region of interest" description="Disordered" evidence="1">
    <location>
        <begin position="1"/>
        <end position="20"/>
    </location>
</feature>
<keyword evidence="3" id="KW-1185">Reference proteome</keyword>
<accession>A0ABN2TTF6</accession>
<evidence type="ECO:0000313" key="3">
    <source>
        <dbReference type="Proteomes" id="UP001500751"/>
    </source>
</evidence>